<evidence type="ECO:0000313" key="2">
    <source>
        <dbReference type="Proteomes" id="UP001231649"/>
    </source>
</evidence>
<dbReference type="Proteomes" id="UP001231649">
    <property type="component" value="Chromosome 6"/>
</dbReference>
<sequence length="114" mass="13156">MLNLLDGQALPPVMYDSVPILYSKSAKDLGVHMDTNLSWEVHIADVSKRVFYSFQSLKRLQKFLPFHTKVTLAQSLLPLIDYADVCFLDAKEVLLNKLERLQNLCIRFIFGLRK</sequence>
<dbReference type="EMBL" id="CM056782">
    <property type="protein sequence ID" value="KAJ8732133.1"/>
    <property type="molecule type" value="Genomic_DNA"/>
</dbReference>
<comment type="caution">
    <text evidence="1">The sequence shown here is derived from an EMBL/GenBank/DDBJ whole genome shotgun (WGS) entry which is preliminary data.</text>
</comment>
<name>A0ACC2R320_9NEOP</name>
<proteinExistence type="predicted"/>
<gene>
    <name evidence="1" type="ORF">PYW08_014863</name>
</gene>
<protein>
    <submittedName>
        <fullName evidence="1">Uncharacterized protein</fullName>
    </submittedName>
</protein>
<accession>A0ACC2R320</accession>
<evidence type="ECO:0000313" key="1">
    <source>
        <dbReference type="EMBL" id="KAJ8732133.1"/>
    </source>
</evidence>
<organism evidence="1 2">
    <name type="scientific">Mythimna loreyi</name>
    <dbReference type="NCBI Taxonomy" id="667449"/>
    <lineage>
        <taxon>Eukaryota</taxon>
        <taxon>Metazoa</taxon>
        <taxon>Ecdysozoa</taxon>
        <taxon>Arthropoda</taxon>
        <taxon>Hexapoda</taxon>
        <taxon>Insecta</taxon>
        <taxon>Pterygota</taxon>
        <taxon>Neoptera</taxon>
        <taxon>Endopterygota</taxon>
        <taxon>Lepidoptera</taxon>
        <taxon>Glossata</taxon>
        <taxon>Ditrysia</taxon>
        <taxon>Noctuoidea</taxon>
        <taxon>Noctuidae</taxon>
        <taxon>Noctuinae</taxon>
        <taxon>Hadenini</taxon>
        <taxon>Mythimna</taxon>
    </lineage>
</organism>
<keyword evidence="2" id="KW-1185">Reference proteome</keyword>
<reference evidence="1" key="1">
    <citation type="submission" date="2023-03" db="EMBL/GenBank/DDBJ databases">
        <title>Chromosome-level genomes of two armyworms, Mythimna separata and Mythimna loreyi, provide insights into the biosynthesis and reception of sex pheromones.</title>
        <authorList>
            <person name="Zhao H."/>
        </authorList>
    </citation>
    <scope>NUCLEOTIDE SEQUENCE</scope>
    <source>
        <strain evidence="1">BeijingLab</strain>
    </source>
</reference>